<keyword evidence="1" id="KW-0472">Membrane</keyword>
<feature type="transmembrane region" description="Helical" evidence="1">
    <location>
        <begin position="398"/>
        <end position="416"/>
    </location>
</feature>
<sequence length="682" mass="74175">MQTNSAVQKSLIDRVLALLVILNIALLLCYIWVAYKSEFHSDDAVANLLAQEIFETGQLFPRHWNYVNGDLWVFFTHSWIVPLLGIFPNGFELRAATSVIGAGLILYGTWLVCAMIDMSYRARLLTLALVAGGISTNMASNLFGQLAYGTMYYMLCFMLYSAWRFFGSKGRARVGWALGSAAVVLLEAWANPQRAAVYYLLPLLAASAALYALRWHADRSIKRPHGGAICALVAVALAAMGVGVVLYGQAMGQLHSVQPAGISPRWLGYDGMVRNAGVAIRGLLSLLGGLPQADALVVTSAGVVAALRFLSAIVLLALLPWAVLRNLRANHPARLFVAVASLASIALTLFVFVTTSIIDISIPEAPIRYVVPGLMGLLLILVYVLVDDRGAGVPQRICGALAIAVLVLTSPVSLSLTEIPNRLAQGELDATNNKMRLVRFLASQKLHYGYGNFWVANQTTVLSEGTTKIRPVRYVDGLPEPMRHLSSNRWYEAAAWNGPSILLLGADETEQVNWPELAKRTGQVPRILMFEGWKIAVFDHNIARSFPSWKMQQPSGPVEYPSVANTPHIIGRLTKDPMGLKASKNEAGILRFGPYVRLSAGRYRASFTLAAHGSGVRQFGHVDVVADNRVFASAGIERSGDNVVTVPFVLEKSTSAVEFRVISTGAGELTVYNVQLANDNEN</sequence>
<dbReference type="EMBL" id="JBHSMS010000036">
    <property type="protein sequence ID" value="MFC5511712.1"/>
    <property type="molecule type" value="Genomic_DNA"/>
</dbReference>
<feature type="transmembrane region" description="Helical" evidence="1">
    <location>
        <begin position="335"/>
        <end position="357"/>
    </location>
</feature>
<feature type="transmembrane region" description="Helical" evidence="1">
    <location>
        <begin position="225"/>
        <end position="247"/>
    </location>
</feature>
<feature type="transmembrane region" description="Helical" evidence="1">
    <location>
        <begin position="295"/>
        <end position="323"/>
    </location>
</feature>
<feature type="transmembrane region" description="Helical" evidence="1">
    <location>
        <begin position="12"/>
        <end position="33"/>
    </location>
</feature>
<keyword evidence="1" id="KW-1133">Transmembrane helix</keyword>
<feature type="transmembrane region" description="Helical" evidence="1">
    <location>
        <begin position="71"/>
        <end position="87"/>
    </location>
</feature>
<reference evidence="3" key="1">
    <citation type="journal article" date="2019" name="Int. J. Syst. Evol. Microbiol.">
        <title>The Global Catalogue of Microorganisms (GCM) 10K type strain sequencing project: providing services to taxonomists for standard genome sequencing and annotation.</title>
        <authorList>
            <consortium name="The Broad Institute Genomics Platform"/>
            <consortium name="The Broad Institute Genome Sequencing Center for Infectious Disease"/>
            <person name="Wu L."/>
            <person name="Ma J."/>
        </authorList>
    </citation>
    <scope>NUCLEOTIDE SEQUENCE [LARGE SCALE GENOMIC DNA]</scope>
    <source>
        <strain evidence="3">CCUG 38813</strain>
    </source>
</reference>
<keyword evidence="3" id="KW-1185">Reference proteome</keyword>
<dbReference type="RefSeq" id="WP_379720876.1">
    <property type="nucleotide sequence ID" value="NZ_JBHSMS010000036.1"/>
</dbReference>
<feature type="transmembrane region" description="Helical" evidence="1">
    <location>
        <begin position="196"/>
        <end position="213"/>
    </location>
</feature>
<evidence type="ECO:0000256" key="1">
    <source>
        <dbReference type="SAM" id="Phobius"/>
    </source>
</evidence>
<feature type="transmembrane region" description="Helical" evidence="1">
    <location>
        <begin position="369"/>
        <end position="386"/>
    </location>
</feature>
<proteinExistence type="predicted"/>
<name>A0ABW0PJN9_9BURK</name>
<feature type="transmembrane region" description="Helical" evidence="1">
    <location>
        <begin position="174"/>
        <end position="190"/>
    </location>
</feature>
<evidence type="ECO:0000313" key="2">
    <source>
        <dbReference type="EMBL" id="MFC5511712.1"/>
    </source>
</evidence>
<feature type="transmembrane region" description="Helical" evidence="1">
    <location>
        <begin position="99"/>
        <end position="122"/>
    </location>
</feature>
<evidence type="ECO:0000313" key="3">
    <source>
        <dbReference type="Proteomes" id="UP001596031"/>
    </source>
</evidence>
<protein>
    <recommendedName>
        <fullName evidence="4">4-amino-4-deoxy-L-arabinose transferase-like glycosyltransferase</fullName>
    </recommendedName>
</protein>
<gene>
    <name evidence="2" type="ORF">ACFPOU_11320</name>
</gene>
<dbReference type="Proteomes" id="UP001596031">
    <property type="component" value="Unassembled WGS sequence"/>
</dbReference>
<organism evidence="2 3">
    <name type="scientific">Massilia jejuensis</name>
    <dbReference type="NCBI Taxonomy" id="648894"/>
    <lineage>
        <taxon>Bacteria</taxon>
        <taxon>Pseudomonadati</taxon>
        <taxon>Pseudomonadota</taxon>
        <taxon>Betaproteobacteria</taxon>
        <taxon>Burkholderiales</taxon>
        <taxon>Oxalobacteraceae</taxon>
        <taxon>Telluria group</taxon>
        <taxon>Massilia</taxon>
    </lineage>
</organism>
<evidence type="ECO:0008006" key="4">
    <source>
        <dbReference type="Google" id="ProtNLM"/>
    </source>
</evidence>
<keyword evidence="1" id="KW-0812">Transmembrane</keyword>
<accession>A0ABW0PJN9</accession>
<comment type="caution">
    <text evidence="2">The sequence shown here is derived from an EMBL/GenBank/DDBJ whole genome shotgun (WGS) entry which is preliminary data.</text>
</comment>
<feature type="transmembrane region" description="Helical" evidence="1">
    <location>
        <begin position="142"/>
        <end position="162"/>
    </location>
</feature>